<evidence type="ECO:0000313" key="1">
    <source>
        <dbReference type="EMBL" id="VAX18865.1"/>
    </source>
</evidence>
<evidence type="ECO:0000313" key="2">
    <source>
        <dbReference type="EMBL" id="VAX26631.1"/>
    </source>
</evidence>
<protein>
    <submittedName>
        <fullName evidence="1">Uncharacterized protein</fullName>
    </submittedName>
</protein>
<name>A0A3B1CJA1_9ZZZZ</name>
<gene>
    <name evidence="2" type="ORF">MNBD_IGNAVI01-1859</name>
    <name evidence="1" type="ORF">MNBD_IGNAVI01-1894</name>
</gene>
<organism evidence="1">
    <name type="scientific">hydrothermal vent metagenome</name>
    <dbReference type="NCBI Taxonomy" id="652676"/>
    <lineage>
        <taxon>unclassified sequences</taxon>
        <taxon>metagenomes</taxon>
        <taxon>ecological metagenomes</taxon>
    </lineage>
</organism>
<feature type="non-terminal residue" evidence="1">
    <location>
        <position position="1"/>
    </location>
</feature>
<reference evidence="1" key="1">
    <citation type="submission" date="2018-06" db="EMBL/GenBank/DDBJ databases">
        <authorList>
            <person name="Zhirakovskaya E."/>
        </authorList>
    </citation>
    <scope>NUCLEOTIDE SEQUENCE</scope>
</reference>
<sequence length="24" mass="2910">LKYGSVDDDYIKELLETRIQIRLE</sequence>
<dbReference type="EMBL" id="UOGD01000351">
    <property type="protein sequence ID" value="VAX26631.1"/>
    <property type="molecule type" value="Genomic_DNA"/>
</dbReference>
<dbReference type="AlphaFoldDB" id="A0A3B1CJA1"/>
<proteinExistence type="predicted"/>
<accession>A0A3B1CJA1</accession>
<dbReference type="EMBL" id="UOGD01000117">
    <property type="protein sequence ID" value="VAX18865.1"/>
    <property type="molecule type" value="Genomic_DNA"/>
</dbReference>